<dbReference type="EMBL" id="MZ394730">
    <property type="protein sequence ID" value="QWT72296.1"/>
    <property type="molecule type" value="Genomic_DNA"/>
</dbReference>
<evidence type="ECO:0000259" key="5">
    <source>
        <dbReference type="Pfam" id="PF00288"/>
    </source>
</evidence>
<keyword evidence="3 7" id="KW-0418">Kinase</keyword>
<dbReference type="GO" id="GO:0005524">
    <property type="term" value="F:ATP binding"/>
    <property type="evidence" value="ECO:0007669"/>
    <property type="project" value="UniProtKB-KW"/>
</dbReference>
<feature type="domain" description="GHMP kinase N-terminal" evidence="5">
    <location>
        <begin position="84"/>
        <end position="138"/>
    </location>
</feature>
<dbReference type="GO" id="GO:0016301">
    <property type="term" value="F:kinase activity"/>
    <property type="evidence" value="ECO:0007669"/>
    <property type="project" value="UniProtKB-KW"/>
</dbReference>
<dbReference type="SUPFAM" id="SSF54211">
    <property type="entry name" value="Ribosomal protein S5 domain 2-like"/>
    <property type="match status" value="1"/>
</dbReference>
<sequence>MLTERGRAGPPYRGMTGVSTAFGTFGELLQGVLPGGEDFLVTLPIARWSVATFRSDPAARRLRVVPDHKHKARRLLSMILDDHPVPVGGVLVLESTLPEGKGFASSSADLVATARAVGNALGIAMPPARIESYLRRIEPTDGVLYDGIVAFDHRRVELRRALGALHPMSVVGIDEGGTVDTVAFNRLPKPFSDVDRREYARLLARLTEAVRVNDLAEAGAVATRSAVLNQALRPKRTLDRMIALCEEAGGLGVVVAHSGTSLGILVDRSDPQWARKVVHASRGCFALAGNVATYMTLGFRQDP</sequence>
<dbReference type="InterPro" id="IPR014721">
    <property type="entry name" value="Ribsml_uS5_D2-typ_fold_subgr"/>
</dbReference>
<dbReference type="Pfam" id="PF08544">
    <property type="entry name" value="GHMP_kinases_C"/>
    <property type="match status" value="1"/>
</dbReference>
<evidence type="ECO:0000256" key="4">
    <source>
        <dbReference type="ARBA" id="ARBA00022840"/>
    </source>
</evidence>
<evidence type="ECO:0000259" key="6">
    <source>
        <dbReference type="Pfam" id="PF08544"/>
    </source>
</evidence>
<accession>A0A8F2FA85</accession>
<feature type="domain" description="GHMP kinase C-terminal" evidence="6">
    <location>
        <begin position="208"/>
        <end position="271"/>
    </location>
</feature>
<dbReference type="AlphaFoldDB" id="A0A8F2FA85"/>
<dbReference type="InterPro" id="IPR006204">
    <property type="entry name" value="GHMP_kinase_N_dom"/>
</dbReference>
<dbReference type="PANTHER" id="PTHR43527">
    <property type="entry name" value="4-DIPHOSPHOCYTIDYL-2-C-METHYL-D-ERYTHRITOL KINASE, CHLOROPLASTIC"/>
    <property type="match status" value="1"/>
</dbReference>
<proteinExistence type="predicted"/>
<dbReference type="RefSeq" id="WP_399933696.1">
    <property type="nucleotide sequence ID" value="NZ_CP172446.1"/>
</dbReference>
<dbReference type="Pfam" id="PF00288">
    <property type="entry name" value="GHMP_kinases_N"/>
    <property type="match status" value="1"/>
</dbReference>
<reference evidence="7" key="1">
    <citation type="journal article" date="2021" name="Angew. Chem. Int. Ed. Engl.">
        <title>Gausemycins A,B - cyclic lipoglycopeptides from Streptomyces sp.</title>
        <authorList>
            <person name="Tyurin A."/>
            <person name="Alferova V."/>
            <person name="Paramonov A."/>
            <person name="Shuvalov M."/>
            <person name="Kudryakova G."/>
            <person name="Rogozhin E."/>
            <person name="Zherebker A."/>
            <person name="Brylev V."/>
            <person name="Chistov A."/>
            <person name="Baranova A."/>
            <person name="Birykov M."/>
            <person name="Ivanov I."/>
            <person name="Prokhorenko I."/>
            <person name="Grammatikova N."/>
            <person name="Kravchenko T."/>
            <person name="Isakova E."/>
            <person name="Mirchink E."/>
            <person name="Gladkikh E."/>
            <person name="Svirshchevskaya E."/>
            <person name="Mardanov A."/>
            <person name="Beletsky A."/>
            <person name="Kocharovskaya M."/>
            <person name="Kulyaeva V."/>
            <person name="Shashkov A."/>
            <person name="Nifantiev N."/>
            <person name="Apt A."/>
            <person name="Majorov K."/>
            <person name="Efimova S."/>
            <person name="Ravin N."/>
            <person name="Nikolaev E."/>
            <person name="Ostroumova O."/>
            <person name="Katrukha G."/>
            <person name="Lapchinskaya O."/>
            <person name="Dontsova O."/>
            <person name="Terekhov S."/>
            <person name="Osterman I."/>
            <person name="Shenkarev Z."/>
            <person name="Korshun V.A."/>
        </authorList>
    </citation>
    <scope>NUCLEOTIDE SEQUENCE</scope>
    <source>
        <strain evidence="7">INA-Ac-5812</strain>
    </source>
</reference>
<name>A0A8F2FA85_STRKN</name>
<dbReference type="InterPro" id="IPR013750">
    <property type="entry name" value="GHMP_kinase_C_dom"/>
</dbReference>
<dbReference type="InterPro" id="IPR020568">
    <property type="entry name" value="Ribosomal_Su5_D2-typ_SF"/>
</dbReference>
<organism evidence="7">
    <name type="scientific">Streptomyces kanamyceticus</name>
    <dbReference type="NCBI Taxonomy" id="1967"/>
    <lineage>
        <taxon>Bacteria</taxon>
        <taxon>Bacillati</taxon>
        <taxon>Actinomycetota</taxon>
        <taxon>Actinomycetes</taxon>
        <taxon>Kitasatosporales</taxon>
        <taxon>Streptomycetaceae</taxon>
        <taxon>Streptomyces</taxon>
    </lineage>
</organism>
<evidence type="ECO:0000256" key="1">
    <source>
        <dbReference type="ARBA" id="ARBA00022679"/>
    </source>
</evidence>
<evidence type="ECO:0000256" key="2">
    <source>
        <dbReference type="ARBA" id="ARBA00022741"/>
    </source>
</evidence>
<evidence type="ECO:0000256" key="3">
    <source>
        <dbReference type="ARBA" id="ARBA00022777"/>
    </source>
</evidence>
<dbReference type="Gene3D" id="3.30.230.10">
    <property type="match status" value="1"/>
</dbReference>
<dbReference type="PANTHER" id="PTHR43527:SF1">
    <property type="entry name" value="L-THREONINE KINASE"/>
    <property type="match status" value="1"/>
</dbReference>
<keyword evidence="2" id="KW-0547">Nucleotide-binding</keyword>
<evidence type="ECO:0000313" key="7">
    <source>
        <dbReference type="EMBL" id="QWT72296.1"/>
    </source>
</evidence>
<dbReference type="PIRSF" id="PIRSF033887">
    <property type="entry name" value="PduX"/>
    <property type="match status" value="1"/>
</dbReference>
<gene>
    <name evidence="7" type="primary">orf40</name>
</gene>
<keyword evidence="4" id="KW-0067">ATP-binding</keyword>
<reference evidence="7" key="2">
    <citation type="submission" date="2021-06" db="EMBL/GenBank/DDBJ databases">
        <authorList>
            <person name="Alferova V.A."/>
            <person name="Mardanov A.V."/>
            <person name="Beletsky A.V."/>
            <person name="Ravin N.V."/>
            <person name="Osterman I.A."/>
            <person name="Terekhov S.S."/>
        </authorList>
    </citation>
    <scope>NUCLEOTIDE SEQUENCE</scope>
    <source>
        <strain evidence="7">INA-Ac-5812</strain>
    </source>
</reference>
<dbReference type="InterPro" id="IPR012363">
    <property type="entry name" value="PduX"/>
</dbReference>
<keyword evidence="1" id="KW-0808">Transferase</keyword>
<protein>
    <submittedName>
        <fullName evidence="7">Kinase</fullName>
    </submittedName>
</protein>